<dbReference type="PANTHER" id="PTHR35525">
    <property type="entry name" value="BLL6575 PROTEIN"/>
    <property type="match status" value="1"/>
</dbReference>
<feature type="compositionally biased region" description="Basic and acidic residues" evidence="1">
    <location>
        <begin position="181"/>
        <end position="191"/>
    </location>
</feature>
<dbReference type="SUPFAM" id="SSF160904">
    <property type="entry name" value="Jann2411-like"/>
    <property type="match status" value="1"/>
</dbReference>
<name>A0ABN3EL89_9ACTN</name>
<dbReference type="Pfam" id="PF11706">
    <property type="entry name" value="zf-CGNR"/>
    <property type="match status" value="1"/>
</dbReference>
<dbReference type="Pfam" id="PF07336">
    <property type="entry name" value="ABATE"/>
    <property type="match status" value="1"/>
</dbReference>
<gene>
    <name evidence="3" type="ORF">GCM10010430_52010</name>
</gene>
<keyword evidence="4" id="KW-1185">Reference proteome</keyword>
<accession>A0ABN3EL89</accession>
<organism evidence="3 4">
    <name type="scientific">Kitasatospora cystarginea</name>
    <dbReference type="NCBI Taxonomy" id="58350"/>
    <lineage>
        <taxon>Bacteria</taxon>
        <taxon>Bacillati</taxon>
        <taxon>Actinomycetota</taxon>
        <taxon>Actinomycetes</taxon>
        <taxon>Kitasatosporales</taxon>
        <taxon>Streptomycetaceae</taxon>
        <taxon>Kitasatospora</taxon>
    </lineage>
</organism>
<dbReference type="InterPro" id="IPR021005">
    <property type="entry name" value="Znf_CGNR"/>
</dbReference>
<comment type="caution">
    <text evidence="3">The sequence shown here is derived from an EMBL/GenBank/DDBJ whole genome shotgun (WGS) entry which is preliminary data.</text>
</comment>
<evidence type="ECO:0000313" key="4">
    <source>
        <dbReference type="Proteomes" id="UP001500305"/>
    </source>
</evidence>
<reference evidence="3 4" key="1">
    <citation type="journal article" date="2019" name="Int. J. Syst. Evol. Microbiol.">
        <title>The Global Catalogue of Microorganisms (GCM) 10K type strain sequencing project: providing services to taxonomists for standard genome sequencing and annotation.</title>
        <authorList>
            <consortium name="The Broad Institute Genomics Platform"/>
            <consortium name="The Broad Institute Genome Sequencing Center for Infectious Disease"/>
            <person name="Wu L."/>
            <person name="Ma J."/>
        </authorList>
    </citation>
    <scope>NUCLEOTIDE SEQUENCE [LARGE SCALE GENOMIC DNA]</scope>
    <source>
        <strain evidence="3 4">JCM 7356</strain>
    </source>
</reference>
<dbReference type="RefSeq" id="WP_344638923.1">
    <property type="nucleotide sequence ID" value="NZ_BAAATR010000026.1"/>
</dbReference>
<evidence type="ECO:0000259" key="2">
    <source>
        <dbReference type="Pfam" id="PF11706"/>
    </source>
</evidence>
<dbReference type="PANTHER" id="PTHR35525:SF3">
    <property type="entry name" value="BLL6575 PROTEIN"/>
    <property type="match status" value="1"/>
</dbReference>
<evidence type="ECO:0000256" key="1">
    <source>
        <dbReference type="SAM" id="MobiDB-lite"/>
    </source>
</evidence>
<proteinExistence type="predicted"/>
<dbReference type="Proteomes" id="UP001500305">
    <property type="component" value="Unassembled WGS sequence"/>
</dbReference>
<dbReference type="InterPro" id="IPR010852">
    <property type="entry name" value="ABATE"/>
</dbReference>
<dbReference type="EMBL" id="BAAATR010000026">
    <property type="protein sequence ID" value="GAA2261366.1"/>
    <property type="molecule type" value="Genomic_DNA"/>
</dbReference>
<feature type="domain" description="Zinc finger CGNR" evidence="2">
    <location>
        <begin position="138"/>
        <end position="178"/>
    </location>
</feature>
<feature type="region of interest" description="Disordered" evidence="1">
    <location>
        <begin position="172"/>
        <end position="191"/>
    </location>
</feature>
<sequence>MRQQGFQASQRLIDIANAVRSDPDLPRSAVADLLALHGEHPDDLTEAALSEQDAQALRSAAIRMFGPLAETDTDRAALALNALLAEHAAAPRLSRHDGHPWHLHVDHGDDAGWADWFLAASALALAQILSEHGRITWGACAAPNCRNFYLGIGSGSPRRYCSTTCASRARVAEHRRRKQAERRPSPTTERF</sequence>
<protein>
    <submittedName>
        <fullName evidence="3">CGNR zinc finger domain-containing protein</fullName>
    </submittedName>
</protein>
<evidence type="ECO:0000313" key="3">
    <source>
        <dbReference type="EMBL" id="GAA2261366.1"/>
    </source>
</evidence>
<dbReference type="Gene3D" id="1.10.3300.10">
    <property type="entry name" value="Jann2411-like domain"/>
    <property type="match status" value="1"/>
</dbReference>
<dbReference type="InterPro" id="IPR023286">
    <property type="entry name" value="ABATE_dom_sf"/>
</dbReference>